<dbReference type="Pfam" id="PF13540">
    <property type="entry name" value="RCC1_2"/>
    <property type="match status" value="3"/>
</dbReference>
<protein>
    <submittedName>
        <fullName evidence="2">Uncharacterized protein</fullName>
    </submittedName>
</protein>
<sequence length="377" mass="40492">MKIHLWAFGSNGAGQLGIGHTQDVSAPQICTFPNPYGSEPSGWPMRIAAGGNHTLLLLDEGIKHEDDVIGTLYYAGIQRDGSVQPSSPGVPQAATTFQKGHVSNQGHWIRNCSAFWDGSVFLGADNEVYTTGIGSKGELGLGEHEAGRGIVDSGGLQMLQDFPPDWDLWMSQVVDVASGVDHTVLVLQSGEVWGWGNGRKGQLSAPCGFRWAPQRLISQLPGHAPERAVCGREFTFLLYGSGHCETLGSDKYGVKSQTPAYISNWKDVGASWGSIFVLKKDGKIDSWGRNDHGQLAPPDLPDIEQFAVGSEHVVALTKEGKVICWGWGEHGNCGAGTDENGDIKGRWNEIPIAQHNRVLGVGAGCATSFFWTEDVSV</sequence>
<dbReference type="SUPFAM" id="SSF50985">
    <property type="entry name" value="RCC1/BLIP-II"/>
    <property type="match status" value="1"/>
</dbReference>
<feature type="repeat" description="RCC1" evidence="1">
    <location>
        <begin position="3"/>
        <end position="60"/>
    </location>
</feature>
<feature type="repeat" description="RCC1" evidence="1">
    <location>
        <begin position="320"/>
        <end position="374"/>
    </location>
</feature>
<dbReference type="PROSITE" id="PS50012">
    <property type="entry name" value="RCC1_3"/>
    <property type="match status" value="4"/>
</dbReference>
<dbReference type="PANTHER" id="PTHR45982">
    <property type="entry name" value="REGULATOR OF CHROMOSOME CONDENSATION"/>
    <property type="match status" value="1"/>
</dbReference>
<evidence type="ECO:0000313" key="3">
    <source>
        <dbReference type="Proteomes" id="UP001590950"/>
    </source>
</evidence>
<dbReference type="EMBL" id="JBEFKJ010000001">
    <property type="protein sequence ID" value="KAL2048633.1"/>
    <property type="molecule type" value="Genomic_DNA"/>
</dbReference>
<proteinExistence type="predicted"/>
<feature type="repeat" description="RCC1" evidence="1">
    <location>
        <begin position="126"/>
        <end position="189"/>
    </location>
</feature>
<reference evidence="2 3" key="1">
    <citation type="submission" date="2024-09" db="EMBL/GenBank/DDBJ databases">
        <title>Rethinking Asexuality: The Enigmatic Case of Functional Sexual Genes in Lepraria (Stereocaulaceae).</title>
        <authorList>
            <person name="Doellman M."/>
            <person name="Sun Y."/>
            <person name="Barcenas-Pena A."/>
            <person name="Lumbsch H.T."/>
            <person name="Grewe F."/>
        </authorList>
    </citation>
    <scope>NUCLEOTIDE SEQUENCE [LARGE SCALE GENOMIC DNA]</scope>
    <source>
        <strain evidence="2 3">Mercado 3170</strain>
    </source>
</reference>
<keyword evidence="3" id="KW-1185">Reference proteome</keyword>
<accession>A0ABR4AU12</accession>
<dbReference type="Pfam" id="PF00415">
    <property type="entry name" value="RCC1"/>
    <property type="match status" value="1"/>
</dbReference>
<dbReference type="PROSITE" id="PS00626">
    <property type="entry name" value="RCC1_2"/>
    <property type="match status" value="2"/>
</dbReference>
<gene>
    <name evidence="2" type="ORF">N7G274_000545</name>
</gene>
<dbReference type="InterPro" id="IPR051553">
    <property type="entry name" value="Ran_GTPase-activating"/>
</dbReference>
<evidence type="ECO:0000256" key="1">
    <source>
        <dbReference type="PROSITE-ProRule" id="PRU00235"/>
    </source>
</evidence>
<dbReference type="InterPro" id="IPR000408">
    <property type="entry name" value="Reg_chr_condens"/>
</dbReference>
<feature type="repeat" description="RCC1" evidence="1">
    <location>
        <begin position="282"/>
        <end position="319"/>
    </location>
</feature>
<dbReference type="Gene3D" id="2.130.10.30">
    <property type="entry name" value="Regulator of chromosome condensation 1/beta-lactamase-inhibitor protein II"/>
    <property type="match status" value="2"/>
</dbReference>
<evidence type="ECO:0000313" key="2">
    <source>
        <dbReference type="EMBL" id="KAL2048633.1"/>
    </source>
</evidence>
<comment type="caution">
    <text evidence="2">The sequence shown here is derived from an EMBL/GenBank/DDBJ whole genome shotgun (WGS) entry which is preliminary data.</text>
</comment>
<dbReference type="Proteomes" id="UP001590950">
    <property type="component" value="Unassembled WGS sequence"/>
</dbReference>
<organism evidence="2 3">
    <name type="scientific">Stereocaulon virgatum</name>
    <dbReference type="NCBI Taxonomy" id="373712"/>
    <lineage>
        <taxon>Eukaryota</taxon>
        <taxon>Fungi</taxon>
        <taxon>Dikarya</taxon>
        <taxon>Ascomycota</taxon>
        <taxon>Pezizomycotina</taxon>
        <taxon>Lecanoromycetes</taxon>
        <taxon>OSLEUM clade</taxon>
        <taxon>Lecanoromycetidae</taxon>
        <taxon>Lecanorales</taxon>
        <taxon>Lecanorineae</taxon>
        <taxon>Stereocaulaceae</taxon>
        <taxon>Stereocaulon</taxon>
    </lineage>
</organism>
<name>A0ABR4AU12_9LECA</name>
<dbReference type="PRINTS" id="PR00633">
    <property type="entry name" value="RCCNDNSATION"/>
</dbReference>
<dbReference type="PANTHER" id="PTHR45982:SF5">
    <property type="entry name" value="RCC DOMAIN-CONTAINING PROTEIN ATS1"/>
    <property type="match status" value="1"/>
</dbReference>
<dbReference type="InterPro" id="IPR009091">
    <property type="entry name" value="RCC1/BLIP-II"/>
</dbReference>